<reference evidence="2" key="2">
    <citation type="journal article" date="2019" name="Curr. Biol.">
        <title>Chromatin organization in early land plants reveals an ancestral association between H3K27me3, transposons, and constitutive heterochromatin.</title>
        <authorList>
            <person name="Montgomery S.A."/>
            <person name="Tanizawa Y."/>
            <person name="Galik B."/>
            <person name="Wang N."/>
            <person name="Ito T."/>
            <person name="Mochizuki T."/>
            <person name="Akimcheva S."/>
            <person name="Bowman J."/>
            <person name="Cognat V."/>
            <person name="Drouard L."/>
            <person name="Ekker H."/>
            <person name="Houng S."/>
            <person name="Kohchi T."/>
            <person name="Lin S."/>
            <person name="Liu L.D."/>
            <person name="Nakamura Y."/>
            <person name="Valeeva L.R."/>
            <person name="Shakirov E.V."/>
            <person name="Shippen D.E."/>
            <person name="Wei W."/>
            <person name="Yagura M."/>
            <person name="Yamaoka S."/>
            <person name="Yamato K.T."/>
            <person name="Liu C."/>
            <person name="Berger F."/>
        </authorList>
    </citation>
    <scope>NUCLEOTIDE SEQUENCE [LARGE SCALE GENOMIC DNA]</scope>
    <source>
        <strain evidence="2">Tak-1</strain>
    </source>
</reference>
<feature type="compositionally biased region" description="Basic and acidic residues" evidence="1">
    <location>
        <begin position="18"/>
        <end position="33"/>
    </location>
</feature>
<evidence type="ECO:0000313" key="3">
    <source>
        <dbReference type="EMBL" id="OAE27072.1"/>
    </source>
</evidence>
<dbReference type="Proteomes" id="UP001162541">
    <property type="component" value="Chromosome 3"/>
</dbReference>
<name>A0A176W3I5_MARPO</name>
<evidence type="ECO:0000313" key="5">
    <source>
        <dbReference type="Proteomes" id="UP001162541"/>
    </source>
</evidence>
<dbReference type="EMBL" id="LVLJ01001998">
    <property type="protein sequence ID" value="OAE27072.1"/>
    <property type="molecule type" value="Genomic_DNA"/>
</dbReference>
<feature type="region of interest" description="Disordered" evidence="1">
    <location>
        <begin position="1"/>
        <end position="70"/>
    </location>
</feature>
<accession>A0A176W3I5</accession>
<dbReference type="EMBL" id="AP019868">
    <property type="protein sequence ID" value="BBN04793.1"/>
    <property type="molecule type" value="Genomic_DNA"/>
</dbReference>
<proteinExistence type="predicted"/>
<protein>
    <submittedName>
        <fullName evidence="3">Uncharacterized protein</fullName>
    </submittedName>
</protein>
<dbReference type="Proteomes" id="UP000077202">
    <property type="component" value="Unassembled WGS sequence"/>
</dbReference>
<evidence type="ECO:0000313" key="2">
    <source>
        <dbReference type="EMBL" id="BBN04793.1"/>
    </source>
</evidence>
<sequence>MGHQIKGRPLEEVSNLGQDRKSLKSKQLEDKAKNPKTSTPWHANKTSTQTTDAKPVKGTPWHRTKNTIKHTPLPEIKTLIVTSTPLQELHAAHSRLSDSLKQVDSLVETAHRLRLSNQLSDEETRRIASAFSDMTELMKVWQKFLQNAEERPPSPQKREVLNLAEVTSPPCGTLEGVSFSFLDNSISSSPLVPCSLPSSLFCLTPLARPHLPKRDLAAFSGVQAVLETSSIGSNSDEVYSFSSSPLREPQPLPSSPGPNKSIPGTSHLSPQLEIPNSQSCEGDSQAPDVLSPLPSTPKILSPPRSVHLKGPTPSSGGSSVGTPPHLREQLKNIPDSPPSVDLQTPAIPKELVLRYPRSFGKMGSIVSPSTPIPETPGFGSSPPKTCKPLGVSKMGCFADSSEPSTPCVTAKKYFETPYATPGSVLPPMTPMSVSTGMTPLVDDITASAIQRMGVKGLEEELWRKLKAWNIDSSLTGRSYVKSRLSFGGPRNTYGIDLACIEETSEHGPALDSVSEEGFAVRRRDAFI</sequence>
<feature type="compositionally biased region" description="Polar residues" evidence="1">
    <location>
        <begin position="262"/>
        <end position="282"/>
    </location>
</feature>
<feature type="compositionally biased region" description="Polar residues" evidence="1">
    <location>
        <begin position="35"/>
        <end position="52"/>
    </location>
</feature>
<feature type="compositionally biased region" description="Polar residues" evidence="1">
    <location>
        <begin position="234"/>
        <end position="245"/>
    </location>
</feature>
<evidence type="ECO:0000313" key="4">
    <source>
        <dbReference type="Proteomes" id="UP000077202"/>
    </source>
</evidence>
<reference evidence="3 4" key="1">
    <citation type="submission" date="2016-03" db="EMBL/GenBank/DDBJ databases">
        <title>Mechanisms controlling the formation of the plant cell surface in tip-growing cells are functionally conserved among land plants.</title>
        <authorList>
            <person name="Honkanen S."/>
            <person name="Jones V.A."/>
            <person name="Morieri G."/>
            <person name="Champion C."/>
            <person name="Hetherington A.J."/>
            <person name="Kelly S."/>
            <person name="Saint-Marcoux D."/>
            <person name="Proust H."/>
            <person name="Prescott H."/>
            <person name="Dolan L."/>
        </authorList>
    </citation>
    <scope>NUCLEOTIDE SEQUENCE [LARGE SCALE GENOMIC DNA]</scope>
    <source>
        <strain evidence="4">cv. Tak-1 and cv. Tak-2</strain>
        <tissue evidence="3">Whole gametophyte</tissue>
    </source>
</reference>
<dbReference type="AlphaFoldDB" id="A0A176W3I5"/>
<dbReference type="EMBL" id="AP019868">
    <property type="protein sequence ID" value="BBN04794.1"/>
    <property type="molecule type" value="Genomic_DNA"/>
</dbReference>
<evidence type="ECO:0000256" key="1">
    <source>
        <dbReference type="SAM" id="MobiDB-lite"/>
    </source>
</evidence>
<feature type="region of interest" description="Disordered" evidence="1">
    <location>
        <begin position="234"/>
        <end position="345"/>
    </location>
</feature>
<keyword evidence="4" id="KW-1185">Reference proteome</keyword>
<organism evidence="3 4">
    <name type="scientific">Marchantia polymorpha subsp. ruderalis</name>
    <dbReference type="NCBI Taxonomy" id="1480154"/>
    <lineage>
        <taxon>Eukaryota</taxon>
        <taxon>Viridiplantae</taxon>
        <taxon>Streptophyta</taxon>
        <taxon>Embryophyta</taxon>
        <taxon>Marchantiophyta</taxon>
        <taxon>Marchantiopsida</taxon>
        <taxon>Marchantiidae</taxon>
        <taxon>Marchantiales</taxon>
        <taxon>Marchantiaceae</taxon>
        <taxon>Marchantia</taxon>
    </lineage>
</organism>
<feature type="compositionally biased region" description="Low complexity" evidence="1">
    <location>
        <begin position="310"/>
        <end position="324"/>
    </location>
</feature>
<gene>
    <name evidence="3" type="ORF">AXG93_1440s1280</name>
    <name evidence="2" type="ORF">Mp_3g07660</name>
</gene>
<reference evidence="5" key="3">
    <citation type="journal article" date="2020" name="Curr. Biol.">
        <title>Chromatin organization in early land plants reveals an ancestral association between H3K27me3, transposons, and constitutive heterochromatin.</title>
        <authorList>
            <person name="Montgomery S.A."/>
            <person name="Tanizawa Y."/>
            <person name="Galik B."/>
            <person name="Wang N."/>
            <person name="Ito T."/>
            <person name="Mochizuki T."/>
            <person name="Akimcheva S."/>
            <person name="Bowman J.L."/>
            <person name="Cognat V."/>
            <person name="Marechal-Drouard L."/>
            <person name="Ekker H."/>
            <person name="Hong S.F."/>
            <person name="Kohchi T."/>
            <person name="Lin S.S."/>
            <person name="Liu L.D."/>
            <person name="Nakamura Y."/>
            <person name="Valeeva L.R."/>
            <person name="Shakirov E.V."/>
            <person name="Shippen D.E."/>
            <person name="Wei W.L."/>
            <person name="Yagura M."/>
            <person name="Yamaoka S."/>
            <person name="Yamato K.T."/>
            <person name="Liu C."/>
            <person name="Berger F."/>
        </authorList>
    </citation>
    <scope>NUCLEOTIDE SEQUENCE [LARGE SCALE GENOMIC DNA]</scope>
    <source>
        <strain evidence="5">Tak-1</strain>
    </source>
</reference>